<keyword evidence="2" id="KW-1185">Reference proteome</keyword>
<reference evidence="1 2" key="1">
    <citation type="submission" date="2019-07" db="EMBL/GenBank/DDBJ databases">
        <title>Whole genome shotgun sequence of Aeromicrobium flavum NBRC 107625.</title>
        <authorList>
            <person name="Hosoyama A."/>
            <person name="Uohara A."/>
            <person name="Ohji S."/>
            <person name="Ichikawa N."/>
        </authorList>
    </citation>
    <scope>NUCLEOTIDE SEQUENCE [LARGE SCALE GENOMIC DNA]</scope>
    <source>
        <strain evidence="1 2">NBRC 107625</strain>
    </source>
</reference>
<gene>
    <name evidence="1" type="ORF">AFL01nite_04920</name>
</gene>
<dbReference type="Proteomes" id="UP000321769">
    <property type="component" value="Unassembled WGS sequence"/>
</dbReference>
<sequence>MNHAQRPDFVLKPNPLIGVDDIRLEVHPDLLAELKQELEAADIEHGEALERSATVTFGIVILFGIFQTNAVGQLATLFEKIAHRHDGKSMRVKVGDVEIDLAGESFDTMAKKLDEQLPKLQEQNVEMKKHWDESVARIDAEMDELGYSDLPKKGGALDND</sequence>
<accession>A0A512HRT5</accession>
<organism evidence="1 2">
    <name type="scientific">Aeromicrobium flavum</name>
    <dbReference type="NCBI Taxonomy" id="416568"/>
    <lineage>
        <taxon>Bacteria</taxon>
        <taxon>Bacillati</taxon>
        <taxon>Actinomycetota</taxon>
        <taxon>Actinomycetes</taxon>
        <taxon>Propionibacteriales</taxon>
        <taxon>Nocardioidaceae</taxon>
        <taxon>Aeromicrobium</taxon>
    </lineage>
</organism>
<dbReference type="AlphaFoldDB" id="A0A512HRT5"/>
<name>A0A512HRT5_9ACTN</name>
<dbReference type="EMBL" id="BJZQ01000001">
    <property type="protein sequence ID" value="GEO88165.1"/>
    <property type="molecule type" value="Genomic_DNA"/>
</dbReference>
<dbReference type="RefSeq" id="WP_146825486.1">
    <property type="nucleotide sequence ID" value="NZ_BAAAYQ010000001.1"/>
</dbReference>
<protein>
    <submittedName>
        <fullName evidence="1">Uncharacterized protein</fullName>
    </submittedName>
</protein>
<proteinExistence type="predicted"/>
<evidence type="ECO:0000313" key="2">
    <source>
        <dbReference type="Proteomes" id="UP000321769"/>
    </source>
</evidence>
<evidence type="ECO:0000313" key="1">
    <source>
        <dbReference type="EMBL" id="GEO88165.1"/>
    </source>
</evidence>
<comment type="caution">
    <text evidence="1">The sequence shown here is derived from an EMBL/GenBank/DDBJ whole genome shotgun (WGS) entry which is preliminary data.</text>
</comment>